<proteinExistence type="predicted"/>
<feature type="signal peptide" evidence="1">
    <location>
        <begin position="1"/>
        <end position="21"/>
    </location>
</feature>
<name>A0AA39R3W2_9LECA</name>
<evidence type="ECO:0000313" key="2">
    <source>
        <dbReference type="EMBL" id="KAK0514397.1"/>
    </source>
</evidence>
<gene>
    <name evidence="2" type="ORF">JMJ35_003014</name>
</gene>
<dbReference type="Proteomes" id="UP001166286">
    <property type="component" value="Unassembled WGS sequence"/>
</dbReference>
<feature type="chain" id="PRO_5041299466" evidence="1">
    <location>
        <begin position="22"/>
        <end position="195"/>
    </location>
</feature>
<sequence>MAFRKGLKFALLFMFSVSTFSATVPTQTLELSPSLESSTALVNGSIITNLTDITPLNELPPDPLTVIPWHGAMSVSLELSNYVPEIWYTDALNAILAASRWAAIENFQGNGNRPIGRTLMYSSGSVTLTFHPAASLKWSTWGLALSGLTCVFDQYEYTGFTFTVVQNYRVAGRGSLLGAAIATPLATPQASPQAA</sequence>
<comment type="caution">
    <text evidence="2">The sequence shown here is derived from an EMBL/GenBank/DDBJ whole genome shotgun (WGS) entry which is preliminary data.</text>
</comment>
<dbReference type="AlphaFoldDB" id="A0AA39R3W2"/>
<accession>A0AA39R3W2</accession>
<keyword evidence="1" id="KW-0732">Signal</keyword>
<keyword evidence="3" id="KW-1185">Reference proteome</keyword>
<dbReference type="EMBL" id="JAFEKC020000005">
    <property type="protein sequence ID" value="KAK0514397.1"/>
    <property type="molecule type" value="Genomic_DNA"/>
</dbReference>
<evidence type="ECO:0000256" key="1">
    <source>
        <dbReference type="SAM" id="SignalP"/>
    </source>
</evidence>
<organism evidence="2 3">
    <name type="scientific">Cladonia borealis</name>
    <dbReference type="NCBI Taxonomy" id="184061"/>
    <lineage>
        <taxon>Eukaryota</taxon>
        <taxon>Fungi</taxon>
        <taxon>Dikarya</taxon>
        <taxon>Ascomycota</taxon>
        <taxon>Pezizomycotina</taxon>
        <taxon>Lecanoromycetes</taxon>
        <taxon>OSLEUM clade</taxon>
        <taxon>Lecanoromycetidae</taxon>
        <taxon>Lecanorales</taxon>
        <taxon>Lecanorineae</taxon>
        <taxon>Cladoniaceae</taxon>
        <taxon>Cladonia</taxon>
    </lineage>
</organism>
<protein>
    <submittedName>
        <fullName evidence="2">Uncharacterized protein</fullName>
    </submittedName>
</protein>
<reference evidence="2" key="1">
    <citation type="submission" date="2023-03" db="EMBL/GenBank/DDBJ databases">
        <title>Complete genome of Cladonia borealis.</title>
        <authorList>
            <person name="Park H."/>
        </authorList>
    </citation>
    <scope>NUCLEOTIDE SEQUENCE</scope>
    <source>
        <strain evidence="2">ANT050790</strain>
    </source>
</reference>
<evidence type="ECO:0000313" key="3">
    <source>
        <dbReference type="Proteomes" id="UP001166286"/>
    </source>
</evidence>